<dbReference type="GO" id="GO:0046654">
    <property type="term" value="P:tetrahydrofolate biosynthetic process"/>
    <property type="evidence" value="ECO:0007669"/>
    <property type="project" value="TreeGrafter"/>
</dbReference>
<evidence type="ECO:0000256" key="8">
    <source>
        <dbReference type="ARBA" id="ARBA00022909"/>
    </source>
</evidence>
<evidence type="ECO:0000256" key="5">
    <source>
        <dbReference type="ARBA" id="ARBA00022679"/>
    </source>
</evidence>
<dbReference type="CDD" id="cd00739">
    <property type="entry name" value="DHPS"/>
    <property type="match status" value="1"/>
</dbReference>
<protein>
    <recommendedName>
        <fullName evidence="4">dihydropteroate synthase</fullName>
        <ecNumber evidence="4">2.5.1.15</ecNumber>
    </recommendedName>
</protein>
<keyword evidence="8" id="KW-0289">Folate biosynthesis</keyword>
<dbReference type="AlphaFoldDB" id="A0A133VSI2"/>
<keyword evidence="7" id="KW-0460">Magnesium</keyword>
<dbReference type="InterPro" id="IPR006390">
    <property type="entry name" value="DHP_synth_dom"/>
</dbReference>
<name>A0A133VSI2_9EURY</name>
<evidence type="ECO:0000256" key="4">
    <source>
        <dbReference type="ARBA" id="ARBA00012458"/>
    </source>
</evidence>
<evidence type="ECO:0000256" key="2">
    <source>
        <dbReference type="ARBA" id="ARBA00001946"/>
    </source>
</evidence>
<dbReference type="Proteomes" id="UP000070399">
    <property type="component" value="Unassembled WGS sequence"/>
</dbReference>
<dbReference type="GO" id="GO:0046656">
    <property type="term" value="P:folic acid biosynthetic process"/>
    <property type="evidence" value="ECO:0007669"/>
    <property type="project" value="UniProtKB-KW"/>
</dbReference>
<dbReference type="NCBIfam" id="TIGR01496">
    <property type="entry name" value="DHPS"/>
    <property type="match status" value="1"/>
</dbReference>
<dbReference type="InterPro" id="IPR000489">
    <property type="entry name" value="Pterin-binding_dom"/>
</dbReference>
<gene>
    <name evidence="10" type="ORF">AKJ35_00885</name>
</gene>
<sequence>MVKRKFSGIPLGDEAPAVITGVINIAPETFYKESSVQNPQKAADRAEKMIEDGADIIDLGAMSTAPGVEPISLEEEKQRLLPVLEKVSERIDAPISIDTQRAEVAKIALESGGQMINDVSGFKYDSRMPSVVTDFDCPAVLMAAKQEPGDARKIEEVKQVLQESLDICDREGVDLEKIVIDPGIGFGKGTKWDLHILKNLHELKKLNHPVCVGISRKSFIGEVLDLKDPADRLWGSLGATAIAVMNGADMIRTHDPKETIHVVRVVEAIRGKVD</sequence>
<dbReference type="SUPFAM" id="SSF51717">
    <property type="entry name" value="Dihydropteroate synthetase-like"/>
    <property type="match status" value="1"/>
</dbReference>
<keyword evidence="11" id="KW-1185">Reference proteome</keyword>
<dbReference type="PROSITE" id="PS00793">
    <property type="entry name" value="DHPS_2"/>
    <property type="match status" value="1"/>
</dbReference>
<evidence type="ECO:0000256" key="1">
    <source>
        <dbReference type="ARBA" id="ARBA00000012"/>
    </source>
</evidence>
<dbReference type="GO" id="GO:0004156">
    <property type="term" value="F:dihydropteroate synthase activity"/>
    <property type="evidence" value="ECO:0007669"/>
    <property type="project" value="UniProtKB-EC"/>
</dbReference>
<evidence type="ECO:0000256" key="3">
    <source>
        <dbReference type="ARBA" id="ARBA00004763"/>
    </source>
</evidence>
<dbReference type="InterPro" id="IPR011005">
    <property type="entry name" value="Dihydropteroate_synth-like_sf"/>
</dbReference>
<accession>A0A133VSI2</accession>
<organism evidence="10 11">
    <name type="scientific">candidate division MSBL1 archaeon SCGC-AAA833F18</name>
    <dbReference type="NCBI Taxonomy" id="1698257"/>
    <lineage>
        <taxon>Archaea</taxon>
        <taxon>Methanobacteriati</taxon>
        <taxon>Methanobacteriota</taxon>
        <taxon>candidate division MSBL1</taxon>
    </lineage>
</organism>
<dbReference type="GO" id="GO:0046872">
    <property type="term" value="F:metal ion binding"/>
    <property type="evidence" value="ECO:0007669"/>
    <property type="project" value="UniProtKB-KW"/>
</dbReference>
<evidence type="ECO:0000259" key="9">
    <source>
        <dbReference type="PROSITE" id="PS50972"/>
    </source>
</evidence>
<evidence type="ECO:0000313" key="10">
    <source>
        <dbReference type="EMBL" id="KXB09381.1"/>
    </source>
</evidence>
<comment type="cofactor">
    <cofactor evidence="2">
        <name>Mg(2+)</name>
        <dbReference type="ChEBI" id="CHEBI:18420"/>
    </cofactor>
</comment>
<dbReference type="PANTHER" id="PTHR20941">
    <property type="entry name" value="FOLATE SYNTHESIS PROTEINS"/>
    <property type="match status" value="1"/>
</dbReference>
<evidence type="ECO:0000256" key="7">
    <source>
        <dbReference type="ARBA" id="ARBA00022842"/>
    </source>
</evidence>
<feature type="domain" description="Pterin-binding" evidence="9">
    <location>
        <begin position="17"/>
        <end position="264"/>
    </location>
</feature>
<dbReference type="EC" id="2.5.1.15" evidence="4"/>
<comment type="catalytic activity">
    <reaction evidence="1">
        <text>(7,8-dihydropterin-6-yl)methyl diphosphate + 4-aminobenzoate = 7,8-dihydropteroate + diphosphate</text>
        <dbReference type="Rhea" id="RHEA:19949"/>
        <dbReference type="ChEBI" id="CHEBI:17836"/>
        <dbReference type="ChEBI" id="CHEBI:17839"/>
        <dbReference type="ChEBI" id="CHEBI:33019"/>
        <dbReference type="ChEBI" id="CHEBI:72950"/>
        <dbReference type="EC" id="2.5.1.15"/>
    </reaction>
</comment>
<dbReference type="EMBL" id="LHYO01000006">
    <property type="protein sequence ID" value="KXB09381.1"/>
    <property type="molecule type" value="Genomic_DNA"/>
</dbReference>
<reference evidence="10 11" key="1">
    <citation type="journal article" date="2016" name="Sci. Rep.">
        <title>Metabolic traits of an uncultured archaeal lineage -MSBL1- from brine pools of the Red Sea.</title>
        <authorList>
            <person name="Mwirichia R."/>
            <person name="Alam I."/>
            <person name="Rashid M."/>
            <person name="Vinu M."/>
            <person name="Ba-Alawi W."/>
            <person name="Anthony Kamau A."/>
            <person name="Kamanda Ngugi D."/>
            <person name="Goker M."/>
            <person name="Klenk H.P."/>
            <person name="Bajic V."/>
            <person name="Stingl U."/>
        </authorList>
    </citation>
    <scope>NUCLEOTIDE SEQUENCE [LARGE SCALE GENOMIC DNA]</scope>
    <source>
        <strain evidence="10">SCGC-AAA833F18</strain>
    </source>
</reference>
<proteinExistence type="predicted"/>
<dbReference type="Pfam" id="PF00809">
    <property type="entry name" value="Pterin_bind"/>
    <property type="match status" value="1"/>
</dbReference>
<dbReference type="PANTHER" id="PTHR20941:SF1">
    <property type="entry name" value="FOLIC ACID SYNTHESIS PROTEIN FOL1"/>
    <property type="match status" value="1"/>
</dbReference>
<comment type="caution">
    <text evidence="10">The sequence shown here is derived from an EMBL/GenBank/DDBJ whole genome shotgun (WGS) entry which is preliminary data.</text>
</comment>
<evidence type="ECO:0000256" key="6">
    <source>
        <dbReference type="ARBA" id="ARBA00022723"/>
    </source>
</evidence>
<keyword evidence="6" id="KW-0479">Metal-binding</keyword>
<dbReference type="PROSITE" id="PS50972">
    <property type="entry name" value="PTERIN_BINDING"/>
    <property type="match status" value="1"/>
</dbReference>
<keyword evidence="5" id="KW-0808">Transferase</keyword>
<dbReference type="PATRIC" id="fig|1698257.3.peg.251"/>
<dbReference type="Gene3D" id="3.20.20.20">
    <property type="entry name" value="Dihydropteroate synthase-like"/>
    <property type="match status" value="1"/>
</dbReference>
<dbReference type="InterPro" id="IPR045031">
    <property type="entry name" value="DHP_synth-like"/>
</dbReference>
<comment type="pathway">
    <text evidence="3">Cofactor biosynthesis; tetrahydrofolate biosynthesis; 7,8-dihydrofolate from 2-amino-4-hydroxy-6-hydroxymethyl-7,8-dihydropteridine diphosphate and 4-aminobenzoate: step 1/2.</text>
</comment>
<evidence type="ECO:0000313" key="11">
    <source>
        <dbReference type="Proteomes" id="UP000070399"/>
    </source>
</evidence>